<evidence type="ECO:0008006" key="4">
    <source>
        <dbReference type="Google" id="ProtNLM"/>
    </source>
</evidence>
<dbReference type="HOGENOM" id="CLU_065574_1_0_6"/>
<dbReference type="KEGG" id="ebt:EBL_c34820"/>
<evidence type="ECO:0000313" key="3">
    <source>
        <dbReference type="Proteomes" id="UP000001955"/>
    </source>
</evidence>
<dbReference type="Gene3D" id="2.30.260.10">
    <property type="entry name" value="putative xylanase like domain"/>
    <property type="match status" value="1"/>
</dbReference>
<evidence type="ECO:0000313" key="2">
    <source>
        <dbReference type="EMBL" id="AFJ48537.1"/>
    </source>
</evidence>
<dbReference type="AlphaFoldDB" id="I2BDD3"/>
<sequence>MKTYQAAVFALYCLSSASALAGYNPVIDRATSQKLETLLTLSTMSPPGTTGSRLARLSEPFLNTPYRGGTLIGSATRPEALVVNFSAVDCLTLLEYLHALSHATDRDSFLQSLVATRYQNSEVDYTRRKHFFSDWSATLPQNATDITATLASHVVRTTKTLNRKDDGSLWLPGIPVTPRTITWIPTARITDQVLAGIRDGDLIGIYTPKAGLDVTHSGIAVYKNGQLFFRNASFLARNMKVVDTPLRTYLRHYPGIVVLRPR</sequence>
<dbReference type="eggNOG" id="COG0657">
    <property type="taxonomic scope" value="Bacteria"/>
</dbReference>
<keyword evidence="3" id="KW-1185">Reference proteome</keyword>
<dbReference type="RefSeq" id="WP_002441790.1">
    <property type="nucleotide sequence ID" value="NC_017910.1"/>
</dbReference>
<dbReference type="Gene3D" id="1.10.3670.10">
    <property type="entry name" value="Putative xylanase like domain"/>
    <property type="match status" value="1"/>
</dbReference>
<gene>
    <name evidence="2" type="ordered locus">EBL_c34820</name>
</gene>
<dbReference type="InterPro" id="IPR038765">
    <property type="entry name" value="Papain-like_cys_pep_sf"/>
</dbReference>
<dbReference type="Pfam" id="PF07313">
    <property type="entry name" value="AmiA-like"/>
    <property type="match status" value="1"/>
</dbReference>
<protein>
    <recommendedName>
        <fullName evidence="4">DUF1460 domain-containing protein</fullName>
    </recommendedName>
</protein>
<dbReference type="InterPro" id="IPR010846">
    <property type="entry name" value="AmiA-like"/>
</dbReference>
<name>I2BDD3_SHIBC</name>
<keyword evidence="1" id="KW-0732">Signal</keyword>
<dbReference type="OrthoDB" id="9796191at2"/>
<dbReference type="EMBL" id="CP001560">
    <property type="protein sequence ID" value="AFJ48537.1"/>
    <property type="molecule type" value="Genomic_DNA"/>
</dbReference>
<proteinExistence type="predicted"/>
<dbReference type="Proteomes" id="UP000001955">
    <property type="component" value="Chromosome"/>
</dbReference>
<evidence type="ECO:0000256" key="1">
    <source>
        <dbReference type="SAM" id="SignalP"/>
    </source>
</evidence>
<accession>K6WI19</accession>
<reference evidence="2 3" key="1">
    <citation type="journal article" date="2012" name="J. Bacteriol.">
        <title>Complete genome sequence of the B12-producing Shimwellia blattae strain DSM 4481, isolated from a cockroach.</title>
        <authorList>
            <person name="Brzuszkiewicz E."/>
            <person name="Waschkowitz T."/>
            <person name="Wiezer A."/>
            <person name="Daniel R."/>
        </authorList>
    </citation>
    <scope>NUCLEOTIDE SEQUENCE [LARGE SCALE GENOMIC DNA]</scope>
    <source>
        <strain evidence="3">ATCC 29907 / DSM 4481 / JCM 1650 / NBRC 105725 / CDC 9005-74</strain>
    </source>
</reference>
<organism evidence="2 3">
    <name type="scientific">Shimwellia blattae (strain ATCC 29907 / DSM 4481 / JCM 1650 / NBRC 105725 / CDC 9005-74)</name>
    <name type="common">Escherichia blattae</name>
    <dbReference type="NCBI Taxonomy" id="630626"/>
    <lineage>
        <taxon>Bacteria</taxon>
        <taxon>Pseudomonadati</taxon>
        <taxon>Pseudomonadota</taxon>
        <taxon>Gammaproteobacteria</taxon>
        <taxon>Enterobacterales</taxon>
        <taxon>Enterobacteriaceae</taxon>
        <taxon>Shimwellia</taxon>
    </lineage>
</organism>
<feature type="signal peptide" evidence="1">
    <location>
        <begin position="1"/>
        <end position="21"/>
    </location>
</feature>
<feature type="chain" id="PRO_5003655409" description="DUF1460 domain-containing protein" evidence="1">
    <location>
        <begin position="22"/>
        <end position="262"/>
    </location>
</feature>
<dbReference type="STRING" id="630626.EBL_c34820"/>
<accession>I2BDD3</accession>
<dbReference type="SUPFAM" id="SSF54001">
    <property type="entry name" value="Cysteine proteinases"/>
    <property type="match status" value="1"/>
</dbReference>